<protein>
    <recommendedName>
        <fullName evidence="1">HVA22-like protein</fullName>
    </recommendedName>
</protein>
<dbReference type="GO" id="GO:0016020">
    <property type="term" value="C:membrane"/>
    <property type="evidence" value="ECO:0007669"/>
    <property type="project" value="UniProtKB-SubCell"/>
</dbReference>
<dbReference type="EMBL" id="OY731400">
    <property type="protein sequence ID" value="CAJ1937513.1"/>
    <property type="molecule type" value="Genomic_DNA"/>
</dbReference>
<dbReference type="Pfam" id="PF03134">
    <property type="entry name" value="TB2_DP1_HVA22"/>
    <property type="match status" value="1"/>
</dbReference>
<feature type="transmembrane region" description="Helical" evidence="1">
    <location>
        <begin position="91"/>
        <end position="111"/>
    </location>
</feature>
<evidence type="ECO:0000313" key="2">
    <source>
        <dbReference type="EMBL" id="CAJ1937513.1"/>
    </source>
</evidence>
<keyword evidence="1" id="KW-0812">Transmembrane</keyword>
<dbReference type="AlphaFoldDB" id="A0AA86SQG5"/>
<keyword evidence="3" id="KW-1185">Reference proteome</keyword>
<dbReference type="Gramene" id="rna-AYBTSS11_LOCUS8066">
    <property type="protein sequence ID" value="CAJ1937513.1"/>
    <property type="gene ID" value="gene-AYBTSS11_LOCUS8066"/>
</dbReference>
<organism evidence="2 3">
    <name type="scientific">Sphenostylis stenocarpa</name>
    <dbReference type="NCBI Taxonomy" id="92480"/>
    <lineage>
        <taxon>Eukaryota</taxon>
        <taxon>Viridiplantae</taxon>
        <taxon>Streptophyta</taxon>
        <taxon>Embryophyta</taxon>
        <taxon>Tracheophyta</taxon>
        <taxon>Spermatophyta</taxon>
        <taxon>Magnoliopsida</taxon>
        <taxon>eudicotyledons</taxon>
        <taxon>Gunneridae</taxon>
        <taxon>Pentapetalae</taxon>
        <taxon>rosids</taxon>
        <taxon>fabids</taxon>
        <taxon>Fabales</taxon>
        <taxon>Fabaceae</taxon>
        <taxon>Papilionoideae</taxon>
        <taxon>50 kb inversion clade</taxon>
        <taxon>NPAAA clade</taxon>
        <taxon>indigoferoid/millettioid clade</taxon>
        <taxon>Phaseoleae</taxon>
        <taxon>Sphenostylis</taxon>
    </lineage>
</organism>
<feature type="transmembrane region" description="Helical" evidence="1">
    <location>
        <begin position="53"/>
        <end position="79"/>
    </location>
</feature>
<reference evidence="2" key="1">
    <citation type="submission" date="2023-10" db="EMBL/GenBank/DDBJ databases">
        <authorList>
            <person name="Domelevo Entfellner J.-B."/>
        </authorList>
    </citation>
    <scope>NUCLEOTIDE SEQUENCE</scope>
</reference>
<keyword evidence="1" id="KW-0472">Membrane</keyword>
<dbReference type="PANTHER" id="PTHR12300">
    <property type="entry name" value="HVA22-LIKE PROTEINS"/>
    <property type="match status" value="1"/>
</dbReference>
<comment type="subcellular location">
    <subcellularLocation>
        <location evidence="1">Membrane</location>
        <topology evidence="1">Multi-pass membrane protein</topology>
    </subcellularLocation>
</comment>
<dbReference type="PANTHER" id="PTHR12300:SF139">
    <property type="entry name" value="HVA22-LIKE PROTEIN E"/>
    <property type="match status" value="1"/>
</dbReference>
<keyword evidence="1" id="KW-1133">Transmembrane helix</keyword>
<evidence type="ECO:0000256" key="1">
    <source>
        <dbReference type="RuleBase" id="RU362006"/>
    </source>
</evidence>
<proteinExistence type="inferred from homology"/>
<evidence type="ECO:0000313" key="3">
    <source>
        <dbReference type="Proteomes" id="UP001189624"/>
    </source>
</evidence>
<gene>
    <name evidence="2" type="ORF">AYBTSS11_LOCUS8066</name>
</gene>
<dbReference type="InterPro" id="IPR004345">
    <property type="entry name" value="TB2_DP1_HVA22"/>
</dbReference>
<comment type="similarity">
    <text evidence="1">Belongs to the DP1 family.</text>
</comment>
<dbReference type="Proteomes" id="UP001189624">
    <property type="component" value="Chromosome 3"/>
</dbReference>
<name>A0AA86SQG5_9FABA</name>
<sequence length="160" mass="18776">MLPRIYCKLSKSPPSSHYKKKLLIPSKYNTFLNSPRIFHSHKFSSKDKEMGKFLWTLITPLHSLAGPVVTLLYASVIAIESQSRLDDRQWLSYWIIYSFLSLMEMLLQPLLDRIPIWYDVKVVGVAWLVLPKTKGAAFLYERYVRPHVRMHITERGRRVA</sequence>
<accession>A0AA86SQG5</accession>